<dbReference type="RefSeq" id="WP_307200907.1">
    <property type="nucleotide sequence ID" value="NZ_JAUTAN010000001.1"/>
</dbReference>
<dbReference type="PANTHER" id="PTHR33169">
    <property type="entry name" value="PADR-FAMILY TRANSCRIPTIONAL REGULATOR"/>
    <property type="match status" value="1"/>
</dbReference>
<evidence type="ECO:0000313" key="2">
    <source>
        <dbReference type="EMBL" id="MDQ1105040.1"/>
    </source>
</evidence>
<dbReference type="PANTHER" id="PTHR33169:SF14">
    <property type="entry name" value="TRANSCRIPTIONAL REGULATOR RV3488"/>
    <property type="match status" value="1"/>
</dbReference>
<gene>
    <name evidence="2" type="ORF">QE405_002324</name>
</gene>
<dbReference type="EMBL" id="JAUTAN010000001">
    <property type="protein sequence ID" value="MDQ1105040.1"/>
    <property type="molecule type" value="Genomic_DNA"/>
</dbReference>
<dbReference type="AlphaFoldDB" id="A0AAJ1TZA1"/>
<feature type="domain" description="Transcription regulator PadR N-terminal" evidence="1">
    <location>
        <begin position="11"/>
        <end position="85"/>
    </location>
</feature>
<organism evidence="2 3">
    <name type="scientific">Nocardioides zeae</name>
    <dbReference type="NCBI Taxonomy" id="1457234"/>
    <lineage>
        <taxon>Bacteria</taxon>
        <taxon>Bacillati</taxon>
        <taxon>Actinomycetota</taxon>
        <taxon>Actinomycetes</taxon>
        <taxon>Propionibacteriales</taxon>
        <taxon>Nocardioidaceae</taxon>
        <taxon>Nocardioides</taxon>
    </lineage>
</organism>
<keyword evidence="2" id="KW-0238">DNA-binding</keyword>
<name>A0AAJ1TZA1_9ACTN</name>
<dbReference type="Proteomes" id="UP001239215">
    <property type="component" value="Unassembled WGS sequence"/>
</dbReference>
<comment type="caution">
    <text evidence="2">The sequence shown here is derived from an EMBL/GenBank/DDBJ whole genome shotgun (WGS) entry which is preliminary data.</text>
</comment>
<dbReference type="InterPro" id="IPR005149">
    <property type="entry name" value="Tscrpt_reg_PadR_N"/>
</dbReference>
<evidence type="ECO:0000313" key="3">
    <source>
        <dbReference type="Proteomes" id="UP001239215"/>
    </source>
</evidence>
<dbReference type="Pfam" id="PF03551">
    <property type="entry name" value="PadR"/>
    <property type="match status" value="1"/>
</dbReference>
<dbReference type="GO" id="GO:0003677">
    <property type="term" value="F:DNA binding"/>
    <property type="evidence" value="ECO:0007669"/>
    <property type="project" value="UniProtKB-KW"/>
</dbReference>
<dbReference type="InterPro" id="IPR036390">
    <property type="entry name" value="WH_DNA-bd_sf"/>
</dbReference>
<proteinExistence type="predicted"/>
<accession>A0AAJ1TZA1</accession>
<protein>
    <submittedName>
        <fullName evidence="2">DNA-binding PadR family transcriptional regulator</fullName>
    </submittedName>
</protein>
<dbReference type="Gene3D" id="1.10.10.10">
    <property type="entry name" value="Winged helix-like DNA-binding domain superfamily/Winged helix DNA-binding domain"/>
    <property type="match status" value="1"/>
</dbReference>
<dbReference type="InterPro" id="IPR052509">
    <property type="entry name" value="Metal_resp_DNA-bind_regulator"/>
</dbReference>
<dbReference type="InterPro" id="IPR036388">
    <property type="entry name" value="WH-like_DNA-bd_sf"/>
</dbReference>
<reference evidence="2" key="1">
    <citation type="submission" date="2023-07" db="EMBL/GenBank/DDBJ databases">
        <title>Functional and genomic diversity of the sorghum phyllosphere microbiome.</title>
        <authorList>
            <person name="Shade A."/>
        </authorList>
    </citation>
    <scope>NUCLEOTIDE SEQUENCE</scope>
    <source>
        <strain evidence="2">SORGH_AS_1067</strain>
    </source>
</reference>
<sequence length="185" mass="20323">MGLTPIAVAALALLAERPMHPYEMFQTLLDRHEDRVVKVRPGSLYHAVERLAAAGLAEVAGTERDGNRPERTTYRITDTGRGALTARLRDLLRAPAAAYPEAALGLAEAHNLPRVDVLADLSQQLDALRADAAVLAGLIASVREHDVLEAYWIEADRALHLRRAEIAWLDTLITRLTDGDLPWPT</sequence>
<dbReference type="SUPFAM" id="SSF46785">
    <property type="entry name" value="Winged helix' DNA-binding domain"/>
    <property type="match status" value="1"/>
</dbReference>
<evidence type="ECO:0000259" key="1">
    <source>
        <dbReference type="Pfam" id="PF03551"/>
    </source>
</evidence>